<dbReference type="PANTHER" id="PTHR43078">
    <property type="entry name" value="UDP-GLUCURONIC ACID DECARBOXYLASE-RELATED"/>
    <property type="match status" value="1"/>
</dbReference>
<dbReference type="Pfam" id="PF01370">
    <property type="entry name" value="Epimerase"/>
    <property type="match status" value="1"/>
</dbReference>
<organism evidence="6 7">
    <name type="scientific">Nocardiopsis coralli</name>
    <dbReference type="NCBI Taxonomy" id="2772213"/>
    <lineage>
        <taxon>Bacteria</taxon>
        <taxon>Bacillati</taxon>
        <taxon>Actinomycetota</taxon>
        <taxon>Actinomycetes</taxon>
        <taxon>Streptosporangiales</taxon>
        <taxon>Nocardiopsidaceae</taxon>
        <taxon>Nocardiopsis</taxon>
    </lineage>
</organism>
<accession>A0ABR9PAV2</accession>
<keyword evidence="7" id="KW-1185">Reference proteome</keyword>
<dbReference type="Gene3D" id="3.40.50.720">
    <property type="entry name" value="NAD(P)-binding Rossmann-like Domain"/>
    <property type="match status" value="1"/>
</dbReference>
<evidence type="ECO:0000313" key="6">
    <source>
        <dbReference type="EMBL" id="MBE3000966.1"/>
    </source>
</evidence>
<evidence type="ECO:0000259" key="5">
    <source>
        <dbReference type="Pfam" id="PF01370"/>
    </source>
</evidence>
<dbReference type="RefSeq" id="WP_193123564.1">
    <property type="nucleotide sequence ID" value="NZ_JADBGI010000019.1"/>
</dbReference>
<dbReference type="SUPFAM" id="SSF51735">
    <property type="entry name" value="NAD(P)-binding Rossmann-fold domains"/>
    <property type="match status" value="1"/>
</dbReference>
<dbReference type="InterPro" id="IPR036291">
    <property type="entry name" value="NAD(P)-bd_dom_sf"/>
</dbReference>
<dbReference type="InterPro" id="IPR044516">
    <property type="entry name" value="UXS-like"/>
</dbReference>
<name>A0ABR9PAV2_9ACTN</name>
<feature type="domain" description="NAD-dependent epimerase/dehydratase" evidence="5">
    <location>
        <begin position="4"/>
        <end position="244"/>
    </location>
</feature>
<dbReference type="Proteomes" id="UP000806528">
    <property type="component" value="Unassembled WGS sequence"/>
</dbReference>
<dbReference type="InterPro" id="IPR001509">
    <property type="entry name" value="Epimerase_deHydtase"/>
</dbReference>
<proteinExistence type="predicted"/>
<evidence type="ECO:0000256" key="1">
    <source>
        <dbReference type="ARBA" id="ARBA00001911"/>
    </source>
</evidence>
<comment type="cofactor">
    <cofactor evidence="1">
        <name>NAD(+)</name>
        <dbReference type="ChEBI" id="CHEBI:57540"/>
    </cofactor>
</comment>
<keyword evidence="4" id="KW-0456">Lyase</keyword>
<protein>
    <submittedName>
        <fullName evidence="6">SDR family NAD(P)-dependent oxidoreductase</fullName>
    </submittedName>
</protein>
<keyword evidence="2" id="KW-0210">Decarboxylase</keyword>
<dbReference type="PANTHER" id="PTHR43078:SF6">
    <property type="entry name" value="UDP-GLUCURONIC ACID DECARBOXYLASE 1"/>
    <property type="match status" value="1"/>
</dbReference>
<keyword evidence="3" id="KW-0520">NAD</keyword>
<sequence length="339" mass="36322">MKAVVTGGAGFIGSHLCDHLIAQGHTVTVVDDLSTGSMANLAQLGEDPRFTFVQGDILDRELVDGLVAEADAMYHLAAAVGVYNIVDKPLRSLRINLHGTENVVEAAVRHRVPYMVASTSEVYGKNDADGLTEDADRIYGPPTKSRWSYAAAKGLDELVAYVHGAESGVPCVITRFFNVVGPRQTGRYGMVVPRFVDQALAGEPITVYGTGTQRRCFGSVFDVVPAMTRLMDTPQSFNRAVNLGGREEVSIKGLADRVVELTGSDSAITFVDYEQAYGEGYEDMQRRFPDTSLAGELIGYEPTRDLDAIIRSIVDHRGAALDRPVPTAGPAAAAATAAV</sequence>
<gene>
    <name evidence="6" type="ORF">IDM40_20040</name>
</gene>
<evidence type="ECO:0000256" key="2">
    <source>
        <dbReference type="ARBA" id="ARBA00022793"/>
    </source>
</evidence>
<evidence type="ECO:0000256" key="3">
    <source>
        <dbReference type="ARBA" id="ARBA00023027"/>
    </source>
</evidence>
<dbReference type="EMBL" id="JADBGI010000019">
    <property type="protein sequence ID" value="MBE3000966.1"/>
    <property type="molecule type" value="Genomic_DNA"/>
</dbReference>
<evidence type="ECO:0000256" key="4">
    <source>
        <dbReference type="ARBA" id="ARBA00023239"/>
    </source>
</evidence>
<comment type="caution">
    <text evidence="6">The sequence shown here is derived from an EMBL/GenBank/DDBJ whole genome shotgun (WGS) entry which is preliminary data.</text>
</comment>
<reference evidence="6 7" key="1">
    <citation type="submission" date="2020-09" db="EMBL/GenBank/DDBJ databases">
        <title>Diversity and distribution of actinomycetes associated with coral in the coast of Hainan.</title>
        <authorList>
            <person name="Li F."/>
        </authorList>
    </citation>
    <scope>NUCLEOTIDE SEQUENCE [LARGE SCALE GENOMIC DNA]</scope>
    <source>
        <strain evidence="6 7">HNM0947</strain>
    </source>
</reference>
<evidence type="ECO:0000313" key="7">
    <source>
        <dbReference type="Proteomes" id="UP000806528"/>
    </source>
</evidence>